<proteinExistence type="predicted"/>
<dbReference type="AlphaFoldDB" id="A0A356LFX2"/>
<keyword evidence="2" id="KW-0418">Kinase</keyword>
<name>A0A356LFX2_9BURK</name>
<dbReference type="GO" id="GO:0016301">
    <property type="term" value="F:kinase activity"/>
    <property type="evidence" value="ECO:0007669"/>
    <property type="project" value="UniProtKB-KW"/>
</dbReference>
<sequence length="158" mass="18154">MVKRFRRMSDSDINTIVADLDRWALGELGSKLTWAVLEERFGFSRQSLQAKREIKAAYDNAKRALSGGLVKTKEQVTKKAEELQVEVDRLKTELEAFKHKEELWLRRWQQIAFHVRQKGIQMASVDKDVSSVSNLPSNTESAVILRPFDKEIPPSGRI</sequence>
<dbReference type="EMBL" id="DOEK01000027">
    <property type="protein sequence ID" value="HBP29729.1"/>
    <property type="molecule type" value="Genomic_DNA"/>
</dbReference>
<keyword evidence="2" id="KW-0808">Transferase</keyword>
<evidence type="ECO:0000313" key="3">
    <source>
        <dbReference type="Proteomes" id="UP000264036"/>
    </source>
</evidence>
<gene>
    <name evidence="2" type="ORF">DD666_09970</name>
</gene>
<dbReference type="Proteomes" id="UP000264036">
    <property type="component" value="Unassembled WGS sequence"/>
</dbReference>
<evidence type="ECO:0000313" key="2">
    <source>
        <dbReference type="EMBL" id="HBP29729.1"/>
    </source>
</evidence>
<reference evidence="2 3" key="1">
    <citation type="journal article" date="2018" name="Nat. Biotechnol.">
        <title>A standardized bacterial taxonomy based on genome phylogeny substantially revises the tree of life.</title>
        <authorList>
            <person name="Parks D.H."/>
            <person name="Chuvochina M."/>
            <person name="Waite D.W."/>
            <person name="Rinke C."/>
            <person name="Skarshewski A."/>
            <person name="Chaumeil P.A."/>
            <person name="Hugenholtz P."/>
        </authorList>
    </citation>
    <scope>NUCLEOTIDE SEQUENCE [LARGE SCALE GENOMIC DNA]</scope>
    <source>
        <strain evidence="2">UBA10707</strain>
    </source>
</reference>
<accession>A0A356LFX2</accession>
<keyword evidence="1" id="KW-0175">Coiled coil</keyword>
<feature type="coiled-coil region" evidence="1">
    <location>
        <begin position="73"/>
        <end position="100"/>
    </location>
</feature>
<organism evidence="2 3">
    <name type="scientific">Advenella kashmirensis</name>
    <dbReference type="NCBI Taxonomy" id="310575"/>
    <lineage>
        <taxon>Bacteria</taxon>
        <taxon>Pseudomonadati</taxon>
        <taxon>Pseudomonadota</taxon>
        <taxon>Betaproteobacteria</taxon>
        <taxon>Burkholderiales</taxon>
        <taxon>Alcaligenaceae</taxon>
    </lineage>
</organism>
<protein>
    <submittedName>
        <fullName evidence="2">Protein kinase</fullName>
    </submittedName>
</protein>
<evidence type="ECO:0000256" key="1">
    <source>
        <dbReference type="SAM" id="Coils"/>
    </source>
</evidence>
<comment type="caution">
    <text evidence="2">The sequence shown here is derived from an EMBL/GenBank/DDBJ whole genome shotgun (WGS) entry which is preliminary data.</text>
</comment>